<dbReference type="AlphaFoldDB" id="A0A4D6LLC3"/>
<evidence type="ECO:0000256" key="1">
    <source>
        <dbReference type="SAM" id="MobiDB-lite"/>
    </source>
</evidence>
<keyword evidence="3" id="KW-1185">Reference proteome</keyword>
<feature type="region of interest" description="Disordered" evidence="1">
    <location>
        <begin position="47"/>
        <end position="86"/>
    </location>
</feature>
<organism evidence="2 3">
    <name type="scientific">Vigna unguiculata</name>
    <name type="common">Cowpea</name>
    <dbReference type="NCBI Taxonomy" id="3917"/>
    <lineage>
        <taxon>Eukaryota</taxon>
        <taxon>Viridiplantae</taxon>
        <taxon>Streptophyta</taxon>
        <taxon>Embryophyta</taxon>
        <taxon>Tracheophyta</taxon>
        <taxon>Spermatophyta</taxon>
        <taxon>Magnoliopsida</taxon>
        <taxon>eudicotyledons</taxon>
        <taxon>Gunneridae</taxon>
        <taxon>Pentapetalae</taxon>
        <taxon>rosids</taxon>
        <taxon>fabids</taxon>
        <taxon>Fabales</taxon>
        <taxon>Fabaceae</taxon>
        <taxon>Papilionoideae</taxon>
        <taxon>50 kb inversion clade</taxon>
        <taxon>NPAAA clade</taxon>
        <taxon>indigoferoid/millettioid clade</taxon>
        <taxon>Phaseoleae</taxon>
        <taxon>Vigna</taxon>
    </lineage>
</organism>
<dbReference type="EMBL" id="CP039348">
    <property type="protein sequence ID" value="QCD89303.1"/>
    <property type="molecule type" value="Genomic_DNA"/>
</dbReference>
<gene>
    <name evidence="2" type="ORF">DEO72_LG4g247</name>
</gene>
<evidence type="ECO:0000313" key="3">
    <source>
        <dbReference type="Proteomes" id="UP000501690"/>
    </source>
</evidence>
<sequence>MTLEDDAIQRVRKLQEITKNTRESHKKSNKNAFEIYLKENRGATIAAKERKCSRGGRGTPEHLQRDRERDETAAVVSRGGGRTPDETAQELTWWSRVVVAGGATRLRWLVEARVEARVVVAGGATRLRWLVEARVEARVVVAGGSRGGRRLAWSPKFAEEKWQLRARGRRGSVFEP</sequence>
<dbReference type="Proteomes" id="UP000501690">
    <property type="component" value="Linkage Group LG4"/>
</dbReference>
<reference evidence="2 3" key="1">
    <citation type="submission" date="2019-04" db="EMBL/GenBank/DDBJ databases">
        <title>An improved genome assembly and genetic linkage map for asparagus bean, Vigna unguiculata ssp. sesquipedialis.</title>
        <authorList>
            <person name="Xia Q."/>
            <person name="Zhang R."/>
            <person name="Dong Y."/>
        </authorList>
    </citation>
    <scope>NUCLEOTIDE SEQUENCE [LARGE SCALE GENOMIC DNA]</scope>
    <source>
        <tissue evidence="2">Leaf</tissue>
    </source>
</reference>
<proteinExistence type="predicted"/>
<feature type="compositionally biased region" description="Basic and acidic residues" evidence="1">
    <location>
        <begin position="59"/>
        <end position="72"/>
    </location>
</feature>
<name>A0A4D6LLC3_VIGUN</name>
<accession>A0A4D6LLC3</accession>
<protein>
    <submittedName>
        <fullName evidence="2">Uncharacterized protein</fullName>
    </submittedName>
</protein>
<evidence type="ECO:0000313" key="2">
    <source>
        <dbReference type="EMBL" id="QCD89303.1"/>
    </source>
</evidence>